<keyword evidence="3" id="KW-1185">Reference proteome</keyword>
<accession>A0A9P4LK06</accession>
<evidence type="ECO:0000313" key="3">
    <source>
        <dbReference type="Proteomes" id="UP000799777"/>
    </source>
</evidence>
<dbReference type="EMBL" id="ML978240">
    <property type="protein sequence ID" value="KAF2026579.1"/>
    <property type="molecule type" value="Genomic_DNA"/>
</dbReference>
<feature type="compositionally biased region" description="Basic residues" evidence="1">
    <location>
        <begin position="1"/>
        <end position="11"/>
    </location>
</feature>
<feature type="compositionally biased region" description="Polar residues" evidence="1">
    <location>
        <begin position="21"/>
        <end position="30"/>
    </location>
</feature>
<organism evidence="2 3">
    <name type="scientific">Setomelanomma holmii</name>
    <dbReference type="NCBI Taxonomy" id="210430"/>
    <lineage>
        <taxon>Eukaryota</taxon>
        <taxon>Fungi</taxon>
        <taxon>Dikarya</taxon>
        <taxon>Ascomycota</taxon>
        <taxon>Pezizomycotina</taxon>
        <taxon>Dothideomycetes</taxon>
        <taxon>Pleosporomycetidae</taxon>
        <taxon>Pleosporales</taxon>
        <taxon>Pleosporineae</taxon>
        <taxon>Phaeosphaeriaceae</taxon>
        <taxon>Setomelanomma</taxon>
    </lineage>
</organism>
<reference evidence="2" key="1">
    <citation type="journal article" date="2020" name="Stud. Mycol.">
        <title>101 Dothideomycetes genomes: a test case for predicting lifestyles and emergence of pathogens.</title>
        <authorList>
            <person name="Haridas S."/>
            <person name="Albert R."/>
            <person name="Binder M."/>
            <person name="Bloem J."/>
            <person name="Labutti K."/>
            <person name="Salamov A."/>
            <person name="Andreopoulos B."/>
            <person name="Baker S."/>
            <person name="Barry K."/>
            <person name="Bills G."/>
            <person name="Bluhm B."/>
            <person name="Cannon C."/>
            <person name="Castanera R."/>
            <person name="Culley D."/>
            <person name="Daum C."/>
            <person name="Ezra D."/>
            <person name="Gonzalez J."/>
            <person name="Henrissat B."/>
            <person name="Kuo A."/>
            <person name="Liang C."/>
            <person name="Lipzen A."/>
            <person name="Lutzoni F."/>
            <person name="Magnuson J."/>
            <person name="Mondo S."/>
            <person name="Nolan M."/>
            <person name="Ohm R."/>
            <person name="Pangilinan J."/>
            <person name="Park H.-J."/>
            <person name="Ramirez L."/>
            <person name="Alfaro M."/>
            <person name="Sun H."/>
            <person name="Tritt A."/>
            <person name="Yoshinaga Y."/>
            <person name="Zwiers L.-H."/>
            <person name="Turgeon B."/>
            <person name="Goodwin S."/>
            <person name="Spatafora J."/>
            <person name="Crous P."/>
            <person name="Grigoriev I."/>
        </authorList>
    </citation>
    <scope>NUCLEOTIDE SEQUENCE</scope>
    <source>
        <strain evidence="2">CBS 110217</strain>
    </source>
</reference>
<sequence length="190" mass="21211">MTLGIRPRKRLPRDDVRKPPNEQSLWQRLKNSAGRIKRKKRHHDGQLSSSSSSSSPTASTEPQALIDRALLDENFDATAEARRYPFTHATTATAKASWCKATKSHERGDEEMAIPHQVTLRHKKGDSWTYHMGDSIVSHASMDSIPEADATAYIVQDRNNAGEETDDDLQERLGSNSACRDTLGQSCVRV</sequence>
<feature type="region of interest" description="Disordered" evidence="1">
    <location>
        <begin position="1"/>
        <end position="61"/>
    </location>
</feature>
<protein>
    <submittedName>
        <fullName evidence="2">Uncharacterized protein</fullName>
    </submittedName>
</protein>
<evidence type="ECO:0000313" key="2">
    <source>
        <dbReference type="EMBL" id="KAF2026579.1"/>
    </source>
</evidence>
<name>A0A9P4LK06_9PLEO</name>
<proteinExistence type="predicted"/>
<gene>
    <name evidence="2" type="ORF">EK21DRAFT_92228</name>
</gene>
<dbReference type="Proteomes" id="UP000799777">
    <property type="component" value="Unassembled WGS sequence"/>
</dbReference>
<evidence type="ECO:0000256" key="1">
    <source>
        <dbReference type="SAM" id="MobiDB-lite"/>
    </source>
</evidence>
<dbReference type="AlphaFoldDB" id="A0A9P4LK06"/>
<comment type="caution">
    <text evidence="2">The sequence shown here is derived from an EMBL/GenBank/DDBJ whole genome shotgun (WGS) entry which is preliminary data.</text>
</comment>